<dbReference type="PROSITE" id="PS00126">
    <property type="entry name" value="PDEASE_I_1"/>
    <property type="match status" value="1"/>
</dbReference>
<dbReference type="PRINTS" id="PR00387">
    <property type="entry name" value="PDIESTERASE1"/>
</dbReference>
<feature type="binding site" evidence="5">
    <location>
        <position position="620"/>
    </location>
    <ligand>
        <name>Zn(2+)</name>
        <dbReference type="ChEBI" id="CHEBI:29105"/>
        <label>2</label>
    </ligand>
</feature>
<dbReference type="SMART" id="SM00471">
    <property type="entry name" value="HDc"/>
    <property type="match status" value="1"/>
</dbReference>
<keyword evidence="10" id="KW-1185">Reference proteome</keyword>
<evidence type="ECO:0000256" key="1">
    <source>
        <dbReference type="ARBA" id="ARBA00022723"/>
    </source>
</evidence>
<keyword evidence="7" id="KW-0175">Coiled coil</keyword>
<sequence>MDPAHWQSLVTDNNLDVLNEMRMPCWLHSPVPGQPYCNLLWANTAATQRFGKAYTPEAGRRLVDGLPSTARDFLTSSMQLAHDSIVVKGCHVDFDAQPQQLNQLFEGIREEAGTVFTFAVGPKTINLHGEQRTVCFTQVAHTHGAFSPREMRAAVLHQQTPIHSYLFDRCGNLLIANQRAMRKCEATGLQEGQTIKLSDVLQTDGHCSVEAATDALTAIFDEKKPSHRVTLRTTSTCGQRQKYTTYECWRAIDAVALQPAMLVSTFNATHQRRLEEQLDTAREQLLRQNVQLEASNRKLEAHQAKLEGQQAALKLRLKQALKLAKAPQTHIDTLTIADKAVALLDRLLEGTESMDLKEVMAVRNAMVVTTDLRQPLNLGDQLLHRAGLSSDVGQAMIDLLQGDSHSGAKRMARSHLAGSLPGSKVLPGFDGVKPSFDNSRRLSRDVSQKMCSLPVNEPAAEQGINAAAYNLTSEGLPTVPEQQVITSIVPMVERLLQAGTSPAALKYQLDCSFALDASTSFSFNVFELAGATDNRPLSALGFYLMKGSGLISLLNLDEDRLANFLRRVEAGYLDNPYHSRVHAAGVLQTTHLLAQNGLIQEGVFDGLLQLSAYMSAICHDYAHPGVTNDFLIKSRHDLAIFYNDMSPLENMHVSSMFRMLHGDEKLQFAAHLSLESRQLLRASMIDLILGTDMKKHFSMLSRFQAIPRGAAVNADAAERHPRLPGCGSVPQEEPHSRARLADLPGDAKLLVAQMALKVADIAHLSAPTEVHRRWTAQLTEEFFRQGDRERALDMKISPLMDRADSAGMVKSQVGFLEIVALPMIKEYVNMVPGAQPILDGILANYDYWRSMHGTDHPPPSE</sequence>
<evidence type="ECO:0000256" key="5">
    <source>
        <dbReference type="PIRSR" id="PIRSR623088-3"/>
    </source>
</evidence>
<feature type="active site" description="Proton donor" evidence="3">
    <location>
        <position position="578"/>
    </location>
</feature>
<feature type="domain" description="PDEase" evidence="8">
    <location>
        <begin position="503"/>
        <end position="855"/>
    </location>
</feature>
<evidence type="ECO:0000256" key="6">
    <source>
        <dbReference type="RuleBase" id="RU363067"/>
    </source>
</evidence>
<feature type="binding site" evidence="4">
    <location>
        <position position="760"/>
    </location>
    <ligand>
        <name>AMP</name>
        <dbReference type="ChEBI" id="CHEBI:456215"/>
    </ligand>
</feature>
<comment type="caution">
    <text evidence="9">The sequence shown here is derived from an EMBL/GenBank/DDBJ whole genome shotgun (WGS) entry which is preliminary data.</text>
</comment>
<comment type="cofactor">
    <cofactor evidence="6">
        <name>a divalent metal cation</name>
        <dbReference type="ChEBI" id="CHEBI:60240"/>
    </cofactor>
    <text evidence="6">Binds 2 divalent metal cations per subunit. Site 1 may preferentially bind zinc ions, while site 2 has a preference for magnesium and/or manganese ions.</text>
</comment>
<evidence type="ECO:0000256" key="7">
    <source>
        <dbReference type="SAM" id="Coils"/>
    </source>
</evidence>
<protein>
    <recommendedName>
        <fullName evidence="6">Phosphodiesterase</fullName>
        <ecNumber evidence="6">3.1.4.-</ecNumber>
    </recommendedName>
</protein>
<dbReference type="InterPro" id="IPR002073">
    <property type="entry name" value="PDEase_catalytic_dom"/>
</dbReference>
<dbReference type="SUPFAM" id="SSF109604">
    <property type="entry name" value="HD-domain/PDEase-like"/>
    <property type="match status" value="1"/>
</dbReference>
<dbReference type="Pfam" id="PF00233">
    <property type="entry name" value="PDEase_I"/>
    <property type="match status" value="1"/>
</dbReference>
<evidence type="ECO:0000313" key="9">
    <source>
        <dbReference type="EMBL" id="KAK9838952.1"/>
    </source>
</evidence>
<dbReference type="Gene3D" id="1.10.1300.10">
    <property type="entry name" value="3'5'-cyclic nucleotide phosphodiesterase, catalytic domain"/>
    <property type="match status" value="1"/>
</dbReference>
<dbReference type="InterPro" id="IPR003607">
    <property type="entry name" value="HD/PDEase_dom"/>
</dbReference>
<feature type="binding site" evidence="5">
    <location>
        <position position="582"/>
    </location>
    <ligand>
        <name>Zn(2+)</name>
        <dbReference type="ChEBI" id="CHEBI:29105"/>
        <label>1</label>
    </ligand>
</feature>
<dbReference type="InterPro" id="IPR036971">
    <property type="entry name" value="PDEase_catalytic_dom_sf"/>
</dbReference>
<dbReference type="AlphaFoldDB" id="A0AAW1S036"/>
<gene>
    <name evidence="9" type="ORF">WJX74_006633</name>
</gene>
<dbReference type="EC" id="3.1.4.-" evidence="6"/>
<keyword evidence="2 6" id="KW-0378">Hydrolase</keyword>
<evidence type="ECO:0000256" key="3">
    <source>
        <dbReference type="PIRSR" id="PIRSR623088-1"/>
    </source>
</evidence>
<reference evidence="9 10" key="1">
    <citation type="journal article" date="2024" name="Nat. Commun.">
        <title>Phylogenomics reveals the evolutionary origins of lichenization in chlorophyte algae.</title>
        <authorList>
            <person name="Puginier C."/>
            <person name="Libourel C."/>
            <person name="Otte J."/>
            <person name="Skaloud P."/>
            <person name="Haon M."/>
            <person name="Grisel S."/>
            <person name="Petersen M."/>
            <person name="Berrin J.G."/>
            <person name="Delaux P.M."/>
            <person name="Dal Grande F."/>
            <person name="Keller J."/>
        </authorList>
    </citation>
    <scope>NUCLEOTIDE SEQUENCE [LARGE SCALE GENOMIC DNA]</scope>
    <source>
        <strain evidence="9 10">SAG 2145</strain>
    </source>
</reference>
<organism evidence="9 10">
    <name type="scientific">Apatococcus lobatus</name>
    <dbReference type="NCBI Taxonomy" id="904363"/>
    <lineage>
        <taxon>Eukaryota</taxon>
        <taxon>Viridiplantae</taxon>
        <taxon>Chlorophyta</taxon>
        <taxon>core chlorophytes</taxon>
        <taxon>Trebouxiophyceae</taxon>
        <taxon>Chlorellales</taxon>
        <taxon>Chlorellaceae</taxon>
        <taxon>Apatococcus</taxon>
    </lineage>
</organism>
<dbReference type="EMBL" id="JALJOS010000005">
    <property type="protein sequence ID" value="KAK9838952.1"/>
    <property type="molecule type" value="Genomic_DNA"/>
</dbReference>
<evidence type="ECO:0000259" key="8">
    <source>
        <dbReference type="PROSITE" id="PS51845"/>
    </source>
</evidence>
<comment type="similarity">
    <text evidence="6">Belongs to the cyclic nucleotide phosphodiesterase family.</text>
</comment>
<feature type="coiled-coil region" evidence="7">
    <location>
        <begin position="271"/>
        <end position="312"/>
    </location>
</feature>
<dbReference type="InterPro" id="IPR023174">
    <property type="entry name" value="PDEase_CS"/>
</dbReference>
<feature type="binding site" evidence="4">
    <location>
        <position position="620"/>
    </location>
    <ligand>
        <name>AMP</name>
        <dbReference type="ChEBI" id="CHEBI:456215"/>
    </ligand>
</feature>
<feature type="binding site" evidence="4">
    <location>
        <begin position="578"/>
        <end position="582"/>
    </location>
    <ligand>
        <name>AMP</name>
        <dbReference type="ChEBI" id="CHEBI:456215"/>
    </ligand>
</feature>
<feature type="binding site" evidence="4">
    <location>
        <position position="812"/>
    </location>
    <ligand>
        <name>AMP</name>
        <dbReference type="ChEBI" id="CHEBI:456215"/>
    </ligand>
</feature>
<evidence type="ECO:0000256" key="4">
    <source>
        <dbReference type="PIRSR" id="PIRSR623088-2"/>
    </source>
</evidence>
<dbReference type="GO" id="GO:0004114">
    <property type="term" value="F:3',5'-cyclic-nucleotide phosphodiesterase activity"/>
    <property type="evidence" value="ECO:0007669"/>
    <property type="project" value="InterPro"/>
</dbReference>
<evidence type="ECO:0000256" key="2">
    <source>
        <dbReference type="ARBA" id="ARBA00022801"/>
    </source>
</evidence>
<dbReference type="PROSITE" id="PS51845">
    <property type="entry name" value="PDEASE_I_2"/>
    <property type="match status" value="1"/>
</dbReference>
<feature type="binding site" evidence="5">
    <location>
        <position position="620"/>
    </location>
    <ligand>
        <name>Zn(2+)</name>
        <dbReference type="ChEBI" id="CHEBI:29105"/>
        <label>1</label>
    </ligand>
</feature>
<dbReference type="GO" id="GO:0046872">
    <property type="term" value="F:metal ion binding"/>
    <property type="evidence" value="ECO:0007669"/>
    <property type="project" value="UniProtKB-KW"/>
</dbReference>
<dbReference type="InterPro" id="IPR023088">
    <property type="entry name" value="PDEase"/>
</dbReference>
<feature type="binding site" evidence="5">
    <location>
        <position position="619"/>
    </location>
    <ligand>
        <name>Zn(2+)</name>
        <dbReference type="ChEBI" id="CHEBI:29105"/>
        <label>1</label>
    </ligand>
</feature>
<dbReference type="PANTHER" id="PTHR11347">
    <property type="entry name" value="CYCLIC NUCLEOTIDE PHOSPHODIESTERASE"/>
    <property type="match status" value="1"/>
</dbReference>
<proteinExistence type="inferred from homology"/>
<dbReference type="Proteomes" id="UP001438707">
    <property type="component" value="Unassembled WGS sequence"/>
</dbReference>
<evidence type="ECO:0000313" key="10">
    <source>
        <dbReference type="Proteomes" id="UP001438707"/>
    </source>
</evidence>
<keyword evidence="1 5" id="KW-0479">Metal-binding</keyword>
<name>A0AAW1S036_9CHLO</name>
<accession>A0AAW1S036</accession>
<feature type="binding site" evidence="5">
    <location>
        <position position="760"/>
    </location>
    <ligand>
        <name>Zn(2+)</name>
        <dbReference type="ChEBI" id="CHEBI:29105"/>
        <label>1</label>
    </ligand>
</feature>
<dbReference type="GO" id="GO:0007165">
    <property type="term" value="P:signal transduction"/>
    <property type="evidence" value="ECO:0007669"/>
    <property type="project" value="InterPro"/>
</dbReference>